<keyword evidence="9 14" id="KW-0406">Ion transport</keyword>
<keyword evidence="11 14" id="KW-0472">Membrane</keyword>
<dbReference type="GO" id="GO:0008289">
    <property type="term" value="F:lipid binding"/>
    <property type="evidence" value="ECO:0007669"/>
    <property type="project" value="UniProtKB-KW"/>
</dbReference>
<evidence type="ECO:0000256" key="5">
    <source>
        <dbReference type="ARBA" id="ARBA00022547"/>
    </source>
</evidence>
<dbReference type="NCBIfam" id="TIGR01260">
    <property type="entry name" value="ATP_synt_c"/>
    <property type="match status" value="1"/>
</dbReference>
<dbReference type="Gene3D" id="1.20.20.10">
    <property type="entry name" value="F1F0 ATP synthase subunit C"/>
    <property type="match status" value="1"/>
</dbReference>
<proteinExistence type="inferred from homology"/>
<keyword evidence="4 14" id="KW-1003">Cell membrane</keyword>
<feature type="domain" description="V-ATPase proteolipid subunit C-like" evidence="15">
    <location>
        <begin position="9"/>
        <end position="72"/>
    </location>
</feature>
<gene>
    <name evidence="14" type="primary">atpE</name>
    <name evidence="16" type="ORF">A2774_04210</name>
</gene>
<comment type="caution">
    <text evidence="16">The sequence shown here is derived from an EMBL/GenBank/DDBJ whole genome shotgun (WGS) entry which is preliminary data.</text>
</comment>
<keyword evidence="6 14" id="KW-0812">Transmembrane</keyword>
<comment type="similarity">
    <text evidence="2 14">Belongs to the ATPase C chain family.</text>
</comment>
<name>A0A1F7GFV5_9BACT</name>
<feature type="transmembrane region" description="Helical" evidence="14">
    <location>
        <begin position="51"/>
        <end position="72"/>
    </location>
</feature>
<evidence type="ECO:0000256" key="3">
    <source>
        <dbReference type="ARBA" id="ARBA00022448"/>
    </source>
</evidence>
<dbReference type="SUPFAM" id="SSF81333">
    <property type="entry name" value="F1F0 ATP synthase subunit C"/>
    <property type="match status" value="1"/>
</dbReference>
<dbReference type="InterPro" id="IPR002379">
    <property type="entry name" value="ATPase_proteolipid_c-like_dom"/>
</dbReference>
<keyword evidence="10 14" id="KW-0446">Lipid-binding</keyword>
<dbReference type="PROSITE" id="PS00605">
    <property type="entry name" value="ATPASE_C"/>
    <property type="match status" value="1"/>
</dbReference>
<dbReference type="EMBL" id="MFZG01000009">
    <property type="protein sequence ID" value="OGK17372.1"/>
    <property type="molecule type" value="Genomic_DNA"/>
</dbReference>
<evidence type="ECO:0000256" key="11">
    <source>
        <dbReference type="ARBA" id="ARBA00023136"/>
    </source>
</evidence>
<dbReference type="InterPro" id="IPR020537">
    <property type="entry name" value="ATP_synth_F0_csu_DDCD_BS"/>
</dbReference>
<reference evidence="16 17" key="1">
    <citation type="journal article" date="2016" name="Nat. Commun.">
        <title>Thousands of microbial genomes shed light on interconnected biogeochemical processes in an aquifer system.</title>
        <authorList>
            <person name="Anantharaman K."/>
            <person name="Brown C.T."/>
            <person name="Hug L.A."/>
            <person name="Sharon I."/>
            <person name="Castelle C.J."/>
            <person name="Probst A.J."/>
            <person name="Thomas B.C."/>
            <person name="Singh A."/>
            <person name="Wilkins M.J."/>
            <person name="Karaoz U."/>
            <person name="Brodie E.L."/>
            <person name="Williams K.H."/>
            <person name="Hubbard S.S."/>
            <person name="Banfield J.F."/>
        </authorList>
    </citation>
    <scope>NUCLEOTIDE SEQUENCE [LARGE SCALE GENOMIC DNA]</scope>
</reference>
<keyword evidence="7 14" id="KW-0375">Hydrogen ion transport</keyword>
<comment type="function">
    <text evidence="13 14">F(1)F(0) ATP synthase produces ATP from ADP in the presence of a proton or sodium gradient. F-type ATPases consist of two structural domains, F(1) containing the extramembraneous catalytic core and F(0) containing the membrane proton channel, linked together by a central stalk and a peripheral stalk. During catalysis, ATP synthesis in the catalytic domain of F(1) is coupled via a rotary mechanism of the central stalk subunits to proton translocation.</text>
</comment>
<evidence type="ECO:0000256" key="14">
    <source>
        <dbReference type="HAMAP-Rule" id="MF_01396"/>
    </source>
</evidence>
<evidence type="ECO:0000256" key="1">
    <source>
        <dbReference type="ARBA" id="ARBA00004141"/>
    </source>
</evidence>
<evidence type="ECO:0000256" key="2">
    <source>
        <dbReference type="ARBA" id="ARBA00006704"/>
    </source>
</evidence>
<keyword evidence="3 14" id="KW-0813">Transport</keyword>
<comment type="subcellular location">
    <subcellularLocation>
        <location evidence="14">Cell membrane</location>
        <topology evidence="14">Multi-pass membrane protein</topology>
    </subcellularLocation>
    <subcellularLocation>
        <location evidence="1">Membrane</location>
        <topology evidence="1">Multi-pass membrane protein</topology>
    </subcellularLocation>
</comment>
<evidence type="ECO:0000256" key="8">
    <source>
        <dbReference type="ARBA" id="ARBA00022989"/>
    </source>
</evidence>
<evidence type="ECO:0000256" key="6">
    <source>
        <dbReference type="ARBA" id="ARBA00022692"/>
    </source>
</evidence>
<keyword evidence="8 14" id="KW-1133">Transmembrane helix</keyword>
<dbReference type="GO" id="GO:0033177">
    <property type="term" value="C:proton-transporting two-sector ATPase complex, proton-transporting domain"/>
    <property type="evidence" value="ECO:0007669"/>
    <property type="project" value="InterPro"/>
</dbReference>
<dbReference type="PANTHER" id="PTHR10031">
    <property type="entry name" value="ATP SYNTHASE LIPID-BINDING PROTEIN, MITOCHONDRIAL"/>
    <property type="match status" value="1"/>
</dbReference>
<evidence type="ECO:0000313" key="16">
    <source>
        <dbReference type="EMBL" id="OGK17372.1"/>
    </source>
</evidence>
<dbReference type="PRINTS" id="PR00124">
    <property type="entry name" value="ATPASEC"/>
</dbReference>
<dbReference type="InterPro" id="IPR005953">
    <property type="entry name" value="ATP_synth_csu_bac/chlpt"/>
</dbReference>
<protein>
    <recommendedName>
        <fullName evidence="14">ATP synthase subunit c</fullName>
    </recommendedName>
    <alternativeName>
        <fullName evidence="14">ATP synthase F(0) sector subunit c</fullName>
    </alternativeName>
    <alternativeName>
        <fullName evidence="14">F-type ATPase subunit c</fullName>
        <shortName evidence="14">F-ATPase subunit c</shortName>
    </alternativeName>
    <alternativeName>
        <fullName evidence="14">Lipid-binding protein</fullName>
    </alternativeName>
</protein>
<evidence type="ECO:0000259" key="15">
    <source>
        <dbReference type="Pfam" id="PF00137"/>
    </source>
</evidence>
<evidence type="ECO:0000313" key="17">
    <source>
        <dbReference type="Proteomes" id="UP000177208"/>
    </source>
</evidence>
<dbReference type="AlphaFoldDB" id="A0A1F7GFV5"/>
<dbReference type="FunFam" id="1.20.20.10:FF:000004">
    <property type="entry name" value="ATP synthase subunit c"/>
    <property type="match status" value="1"/>
</dbReference>
<dbReference type="GO" id="GO:0045259">
    <property type="term" value="C:proton-transporting ATP synthase complex"/>
    <property type="evidence" value="ECO:0007669"/>
    <property type="project" value="UniProtKB-KW"/>
</dbReference>
<comment type="function">
    <text evidence="14">Key component of the F(0) channel; it plays a direct role in translocation across the membrane. A homomeric c-ring of between 10-14 subunits forms the central stalk rotor element with the F(1) delta and epsilon subunits.</text>
</comment>
<dbReference type="InterPro" id="IPR035921">
    <property type="entry name" value="F/V-ATP_Csub_sf"/>
</dbReference>
<dbReference type="HAMAP" id="MF_01396">
    <property type="entry name" value="ATP_synth_c_bact"/>
    <property type="match status" value="1"/>
</dbReference>
<keyword evidence="12 14" id="KW-0066">ATP synthesis</keyword>
<dbReference type="Proteomes" id="UP000177208">
    <property type="component" value="Unassembled WGS sequence"/>
</dbReference>
<dbReference type="InterPro" id="IPR000454">
    <property type="entry name" value="ATP_synth_F0_csu"/>
</dbReference>
<evidence type="ECO:0000256" key="13">
    <source>
        <dbReference type="ARBA" id="ARBA00025198"/>
    </source>
</evidence>
<evidence type="ECO:0000256" key="10">
    <source>
        <dbReference type="ARBA" id="ARBA00023121"/>
    </source>
</evidence>
<dbReference type="GO" id="GO:0005886">
    <property type="term" value="C:plasma membrane"/>
    <property type="evidence" value="ECO:0007669"/>
    <property type="project" value="UniProtKB-SubCell"/>
</dbReference>
<dbReference type="Pfam" id="PF00137">
    <property type="entry name" value="ATP-synt_C"/>
    <property type="match status" value="1"/>
</dbReference>
<dbReference type="InterPro" id="IPR038662">
    <property type="entry name" value="ATP_synth_F0_csu_sf"/>
</dbReference>
<evidence type="ECO:0000256" key="12">
    <source>
        <dbReference type="ARBA" id="ARBA00023310"/>
    </source>
</evidence>
<feature type="transmembrane region" description="Helical" evidence="14">
    <location>
        <begin position="6"/>
        <end position="30"/>
    </location>
</feature>
<keyword evidence="5 14" id="KW-0138">CF(0)</keyword>
<dbReference type="PANTHER" id="PTHR10031:SF0">
    <property type="entry name" value="ATPASE PROTEIN 9"/>
    <property type="match status" value="1"/>
</dbReference>
<evidence type="ECO:0000256" key="4">
    <source>
        <dbReference type="ARBA" id="ARBA00022475"/>
    </source>
</evidence>
<dbReference type="GO" id="GO:0046933">
    <property type="term" value="F:proton-transporting ATP synthase activity, rotational mechanism"/>
    <property type="evidence" value="ECO:0007669"/>
    <property type="project" value="UniProtKB-UniRule"/>
</dbReference>
<accession>A0A1F7GFV5</accession>
<feature type="site" description="Reversibly protonated during proton transport" evidence="14">
    <location>
        <position position="59"/>
    </location>
</feature>
<evidence type="ECO:0000256" key="7">
    <source>
        <dbReference type="ARBA" id="ARBA00022781"/>
    </source>
</evidence>
<sequence>MNSDAAQLIATALAIGLGAIGPGIGIGIIGGKAVEALGRNPEAESAIRTTMILAIAFAEAVAIYALVISLIIKFV</sequence>
<evidence type="ECO:0000256" key="9">
    <source>
        <dbReference type="ARBA" id="ARBA00023065"/>
    </source>
</evidence>
<organism evidence="16 17">
    <name type="scientific">Candidatus Roizmanbacteria bacterium RIFCSPHIGHO2_01_FULL_39_12c</name>
    <dbReference type="NCBI Taxonomy" id="1802031"/>
    <lineage>
        <taxon>Bacteria</taxon>
        <taxon>Candidatus Roizmaniibacteriota</taxon>
    </lineage>
</organism>